<comment type="similarity">
    <text evidence="5">Belongs to the protein kinase superfamily. STE Ser/Thr protein kinase family. MAP kinase kinase subfamily.</text>
</comment>
<evidence type="ECO:0000256" key="7">
    <source>
        <dbReference type="ARBA" id="ARBA00049014"/>
    </source>
</evidence>
<name>A0ABD2Q4I9_9PLAT</name>
<keyword evidence="4" id="KW-0067">ATP-binding</keyword>
<comment type="catalytic activity">
    <reaction evidence="7">
        <text>L-seryl-[protein] + ATP = O-phospho-L-seryl-[protein] + ADP + H(+)</text>
        <dbReference type="Rhea" id="RHEA:17989"/>
        <dbReference type="Rhea" id="RHEA-COMP:9863"/>
        <dbReference type="Rhea" id="RHEA-COMP:11604"/>
        <dbReference type="ChEBI" id="CHEBI:15378"/>
        <dbReference type="ChEBI" id="CHEBI:29999"/>
        <dbReference type="ChEBI" id="CHEBI:30616"/>
        <dbReference type="ChEBI" id="CHEBI:83421"/>
        <dbReference type="ChEBI" id="CHEBI:456216"/>
        <dbReference type="EC" id="2.7.12.2"/>
    </reaction>
</comment>
<comment type="catalytic activity">
    <reaction evidence="8">
        <text>L-threonyl-[protein] + ATP = O-phospho-L-threonyl-[protein] + ADP + H(+)</text>
        <dbReference type="Rhea" id="RHEA:46608"/>
        <dbReference type="Rhea" id="RHEA-COMP:11060"/>
        <dbReference type="Rhea" id="RHEA-COMP:11605"/>
        <dbReference type="ChEBI" id="CHEBI:15378"/>
        <dbReference type="ChEBI" id="CHEBI:30013"/>
        <dbReference type="ChEBI" id="CHEBI:30616"/>
        <dbReference type="ChEBI" id="CHEBI:61977"/>
        <dbReference type="ChEBI" id="CHEBI:456216"/>
        <dbReference type="EC" id="2.7.12.2"/>
    </reaction>
</comment>
<evidence type="ECO:0000256" key="5">
    <source>
        <dbReference type="ARBA" id="ARBA00038035"/>
    </source>
</evidence>
<accession>A0ABD2Q4I9</accession>
<evidence type="ECO:0000256" key="8">
    <source>
        <dbReference type="ARBA" id="ARBA00049299"/>
    </source>
</evidence>
<evidence type="ECO:0000256" key="4">
    <source>
        <dbReference type="ARBA" id="ARBA00022840"/>
    </source>
</evidence>
<dbReference type="EMBL" id="JBJKFK010000977">
    <property type="protein sequence ID" value="KAL3314510.1"/>
    <property type="molecule type" value="Genomic_DNA"/>
</dbReference>
<evidence type="ECO:0000256" key="6">
    <source>
        <dbReference type="ARBA" id="ARBA00038999"/>
    </source>
</evidence>
<protein>
    <recommendedName>
        <fullName evidence="6">mitogen-activated protein kinase kinase</fullName>
        <ecNumber evidence="6">2.7.12.2</ecNumber>
    </recommendedName>
</protein>
<dbReference type="SUPFAM" id="SSF56112">
    <property type="entry name" value="Protein kinase-like (PK-like)"/>
    <property type="match status" value="1"/>
</dbReference>
<dbReference type="GO" id="GO:0005524">
    <property type="term" value="F:ATP binding"/>
    <property type="evidence" value="ECO:0007669"/>
    <property type="project" value="UniProtKB-KW"/>
</dbReference>
<dbReference type="GO" id="GO:0004708">
    <property type="term" value="F:MAP kinase kinase activity"/>
    <property type="evidence" value="ECO:0007669"/>
    <property type="project" value="UniProtKB-EC"/>
</dbReference>
<keyword evidence="3" id="KW-0418">Kinase</keyword>
<evidence type="ECO:0000259" key="10">
    <source>
        <dbReference type="PROSITE" id="PS50011"/>
    </source>
</evidence>
<dbReference type="PROSITE" id="PS50011">
    <property type="entry name" value="PROTEIN_KINASE_DOM"/>
    <property type="match status" value="1"/>
</dbReference>
<dbReference type="InterPro" id="IPR000719">
    <property type="entry name" value="Prot_kinase_dom"/>
</dbReference>
<keyword evidence="1" id="KW-0808">Transferase</keyword>
<evidence type="ECO:0000256" key="1">
    <source>
        <dbReference type="ARBA" id="ARBA00022679"/>
    </source>
</evidence>
<comment type="catalytic activity">
    <reaction evidence="9">
        <text>L-tyrosyl-[protein] + ATP = O-phospho-L-tyrosyl-[protein] + ADP + H(+)</text>
        <dbReference type="Rhea" id="RHEA:10596"/>
        <dbReference type="Rhea" id="RHEA-COMP:10136"/>
        <dbReference type="Rhea" id="RHEA-COMP:20101"/>
        <dbReference type="ChEBI" id="CHEBI:15378"/>
        <dbReference type="ChEBI" id="CHEBI:30616"/>
        <dbReference type="ChEBI" id="CHEBI:46858"/>
        <dbReference type="ChEBI" id="CHEBI:61978"/>
        <dbReference type="ChEBI" id="CHEBI:456216"/>
        <dbReference type="EC" id="2.7.12.2"/>
    </reaction>
</comment>
<proteinExistence type="inferred from homology"/>
<dbReference type="Proteomes" id="UP001626550">
    <property type="component" value="Unassembled WGS sequence"/>
</dbReference>
<gene>
    <name evidence="11" type="ORF">Ciccas_006873</name>
</gene>
<evidence type="ECO:0000256" key="2">
    <source>
        <dbReference type="ARBA" id="ARBA00022741"/>
    </source>
</evidence>
<evidence type="ECO:0000256" key="9">
    <source>
        <dbReference type="ARBA" id="ARBA00051693"/>
    </source>
</evidence>
<evidence type="ECO:0000256" key="3">
    <source>
        <dbReference type="ARBA" id="ARBA00022777"/>
    </source>
</evidence>
<evidence type="ECO:0000313" key="12">
    <source>
        <dbReference type="Proteomes" id="UP001626550"/>
    </source>
</evidence>
<dbReference type="Gene3D" id="1.10.510.10">
    <property type="entry name" value="Transferase(Phosphotransferase) domain 1"/>
    <property type="match status" value="1"/>
</dbReference>
<dbReference type="EC" id="2.7.12.2" evidence="6"/>
<dbReference type="InterPro" id="IPR011009">
    <property type="entry name" value="Kinase-like_dom_sf"/>
</dbReference>
<dbReference type="PANTHER" id="PTHR48013">
    <property type="entry name" value="DUAL SPECIFICITY MITOGEN-ACTIVATED PROTEIN KINASE KINASE 5-RELATED"/>
    <property type="match status" value="1"/>
</dbReference>
<dbReference type="PANTHER" id="PTHR48013:SF9">
    <property type="entry name" value="DUAL SPECIFICITY MITOGEN-ACTIVATED PROTEIN KINASE KINASE 5"/>
    <property type="match status" value="1"/>
</dbReference>
<keyword evidence="12" id="KW-1185">Reference proteome</keyword>
<organism evidence="11 12">
    <name type="scientific">Cichlidogyrus casuarinus</name>
    <dbReference type="NCBI Taxonomy" id="1844966"/>
    <lineage>
        <taxon>Eukaryota</taxon>
        <taxon>Metazoa</taxon>
        <taxon>Spiralia</taxon>
        <taxon>Lophotrochozoa</taxon>
        <taxon>Platyhelminthes</taxon>
        <taxon>Monogenea</taxon>
        <taxon>Monopisthocotylea</taxon>
        <taxon>Dactylogyridea</taxon>
        <taxon>Ancyrocephalidae</taxon>
        <taxon>Cichlidogyrus</taxon>
    </lineage>
</organism>
<dbReference type="AlphaFoldDB" id="A0ABD2Q4I9"/>
<evidence type="ECO:0000313" key="11">
    <source>
        <dbReference type="EMBL" id="KAL3314510.1"/>
    </source>
</evidence>
<sequence length="265" mass="31146">MDIKPHNLLLFDQGSTIKFCDFDVARLVDSSHKTGIGTLVYQPYETIYNGVMTVASDVYAALLVFWELLAHDYCFKGSRDQIMPLLKMKKDPLPHIDQLPEIFQTLLDKGTSRHPEFRPTSSEMYKFFNLIVKKLYVDFSKEQFQLELHDEEANAQALNKYKEIHEEPFVQKYCSDLGKAIPPVPPYDSTWSEELCKNNLELRDQCIKTWKEVQQLEETTIVMKKEILAELMERDESVDRAQLDTYLELYMKKKKLLERLRFKSN</sequence>
<feature type="domain" description="Protein kinase" evidence="10">
    <location>
        <begin position="1"/>
        <end position="128"/>
    </location>
</feature>
<reference evidence="11 12" key="1">
    <citation type="submission" date="2024-11" db="EMBL/GenBank/DDBJ databases">
        <title>Adaptive evolution of stress response genes in parasites aligns with host niche diversity.</title>
        <authorList>
            <person name="Hahn C."/>
            <person name="Resl P."/>
        </authorList>
    </citation>
    <scope>NUCLEOTIDE SEQUENCE [LARGE SCALE GENOMIC DNA]</scope>
    <source>
        <strain evidence="11">EGGRZ-B1_66</strain>
        <tissue evidence="11">Body</tissue>
    </source>
</reference>
<comment type="caution">
    <text evidence="11">The sequence shown here is derived from an EMBL/GenBank/DDBJ whole genome shotgun (WGS) entry which is preliminary data.</text>
</comment>
<dbReference type="Pfam" id="PF00069">
    <property type="entry name" value="Pkinase"/>
    <property type="match status" value="1"/>
</dbReference>
<keyword evidence="2" id="KW-0547">Nucleotide-binding</keyword>